<dbReference type="EMBL" id="ML732771">
    <property type="protein sequence ID" value="KAB8277612.1"/>
    <property type="molecule type" value="Genomic_DNA"/>
</dbReference>
<dbReference type="Proteomes" id="UP000326289">
    <property type="component" value="Unassembled WGS sequence"/>
</dbReference>
<sequence length="239" mass="27552">MPSQAGQQPMLPPKGPKNSFPTSQEPEKKLRAIVDLEIPWNTETNENPNNLKEPLRTRIDQENLEIERVEGVDTLGNNTGLSLAKEARRRATFVTIARKRFLLQYKRRNKKKKWVRFTEKDQDDIDAGNNTIHSADIVEDAHFYKGESARQDTYLFQMIYAIPPSAFDKVADDAEAIELLNGYGTYSTSKDGPQIEEMNRTFKELIGHLRKAEYASDYIDTLEKSYEEFRKRDTTDNTT</sequence>
<accession>A0A5N6JFI0</accession>
<dbReference type="AlphaFoldDB" id="A0A5N6JFI0"/>
<organism evidence="2 3">
    <name type="scientific">Aspergillus minisclerotigenes</name>
    <dbReference type="NCBI Taxonomy" id="656917"/>
    <lineage>
        <taxon>Eukaryota</taxon>
        <taxon>Fungi</taxon>
        <taxon>Dikarya</taxon>
        <taxon>Ascomycota</taxon>
        <taxon>Pezizomycotina</taxon>
        <taxon>Eurotiomycetes</taxon>
        <taxon>Eurotiomycetidae</taxon>
        <taxon>Eurotiales</taxon>
        <taxon>Aspergillaceae</taxon>
        <taxon>Aspergillus</taxon>
        <taxon>Aspergillus subgen. Circumdati</taxon>
    </lineage>
</organism>
<feature type="region of interest" description="Disordered" evidence="1">
    <location>
        <begin position="1"/>
        <end position="28"/>
    </location>
</feature>
<evidence type="ECO:0000256" key="1">
    <source>
        <dbReference type="SAM" id="MobiDB-lite"/>
    </source>
</evidence>
<name>A0A5N6JFI0_9EURO</name>
<evidence type="ECO:0000313" key="2">
    <source>
        <dbReference type="EMBL" id="KAB8277612.1"/>
    </source>
</evidence>
<keyword evidence="3" id="KW-1185">Reference proteome</keyword>
<protein>
    <submittedName>
        <fullName evidence="2">Uncharacterized protein</fullName>
    </submittedName>
</protein>
<evidence type="ECO:0000313" key="3">
    <source>
        <dbReference type="Proteomes" id="UP000326289"/>
    </source>
</evidence>
<proteinExistence type="predicted"/>
<gene>
    <name evidence="2" type="ORF">BDV30DRAFT_234484</name>
</gene>
<reference evidence="2 3" key="1">
    <citation type="submission" date="2019-04" db="EMBL/GenBank/DDBJ databases">
        <title>Fungal friends and foes A comparative genomics study of 23 Aspergillus species from section Flavi.</title>
        <authorList>
            <consortium name="DOE Joint Genome Institute"/>
            <person name="Kjaerbolling I."/>
            <person name="Vesth T.C."/>
            <person name="Frisvad J.C."/>
            <person name="Nybo J.L."/>
            <person name="Theobald S."/>
            <person name="Kildgaard S."/>
            <person name="Petersen T.I."/>
            <person name="Kuo A."/>
            <person name="Sato A."/>
            <person name="Lyhne E.K."/>
            <person name="Kogle M.E."/>
            <person name="Wiebenga A."/>
            <person name="Kun R.S."/>
            <person name="Lubbers R.J."/>
            <person name="Makela M.R."/>
            <person name="Barry K."/>
            <person name="Chovatia M."/>
            <person name="Clum A."/>
            <person name="Daum C."/>
            <person name="Haridas S."/>
            <person name="He G."/>
            <person name="LaButti K."/>
            <person name="Lipzen A."/>
            <person name="Mondo S."/>
            <person name="Pangilinan J."/>
            <person name="Riley R."/>
            <person name="Salamov A."/>
            <person name="Simmons B.A."/>
            <person name="Magnuson J.K."/>
            <person name="Henrissat B."/>
            <person name="Mortensen U.H."/>
            <person name="Larsen T.O."/>
            <person name="De vries R.P."/>
            <person name="Grigoriev I.V."/>
            <person name="Machida M."/>
            <person name="Baker S.E."/>
            <person name="Andersen M.R."/>
        </authorList>
    </citation>
    <scope>NUCLEOTIDE SEQUENCE [LARGE SCALE GENOMIC DNA]</scope>
    <source>
        <strain evidence="2 3">CBS 117635</strain>
    </source>
</reference>